<dbReference type="AlphaFoldDB" id="A0A3M9NHI5"/>
<dbReference type="Proteomes" id="UP000267223">
    <property type="component" value="Unassembled WGS sequence"/>
</dbReference>
<dbReference type="RefSeq" id="WP_123120581.1">
    <property type="nucleotide sequence ID" value="NZ_RJJR01000007.1"/>
</dbReference>
<name>A0A3M9NHI5_9BACT</name>
<reference evidence="1 2" key="1">
    <citation type="submission" date="2018-11" db="EMBL/GenBank/DDBJ databases">
        <title>Draft genome sequence of Ferruginibacter sp. BO-59.</title>
        <authorList>
            <person name="Im W.T."/>
        </authorList>
    </citation>
    <scope>NUCLEOTIDE SEQUENCE [LARGE SCALE GENOMIC DNA]</scope>
    <source>
        <strain evidence="1 2">BO-59</strain>
    </source>
</reference>
<accession>A0A3M9NHI5</accession>
<evidence type="ECO:0000313" key="2">
    <source>
        <dbReference type="Proteomes" id="UP000267223"/>
    </source>
</evidence>
<comment type="caution">
    <text evidence="1">The sequence shown here is derived from an EMBL/GenBank/DDBJ whole genome shotgun (WGS) entry which is preliminary data.</text>
</comment>
<sequence>MKKILLAVFMLSAVACTKNKTDVDKTTDPTEGQMRCGTILETPTLDSFVSPTFYISVSVRFKEGDERIHFHADVTGDHDGSWFLPKYDRDSTICIPVP</sequence>
<protein>
    <submittedName>
        <fullName evidence="1">Uncharacterized protein</fullName>
    </submittedName>
</protein>
<gene>
    <name evidence="1" type="ORF">EFY79_10060</name>
</gene>
<evidence type="ECO:0000313" key="1">
    <source>
        <dbReference type="EMBL" id="RNI36663.1"/>
    </source>
</evidence>
<organism evidence="1 2">
    <name type="scientific">Hanamia caeni</name>
    <dbReference type="NCBI Taxonomy" id="2294116"/>
    <lineage>
        <taxon>Bacteria</taxon>
        <taxon>Pseudomonadati</taxon>
        <taxon>Bacteroidota</taxon>
        <taxon>Chitinophagia</taxon>
        <taxon>Chitinophagales</taxon>
        <taxon>Chitinophagaceae</taxon>
        <taxon>Hanamia</taxon>
    </lineage>
</organism>
<dbReference type="EMBL" id="RJJR01000007">
    <property type="protein sequence ID" value="RNI36663.1"/>
    <property type="molecule type" value="Genomic_DNA"/>
</dbReference>
<keyword evidence="2" id="KW-1185">Reference proteome</keyword>
<proteinExistence type="predicted"/>
<dbReference type="PROSITE" id="PS51257">
    <property type="entry name" value="PROKAR_LIPOPROTEIN"/>
    <property type="match status" value="1"/>
</dbReference>